<name>A0A7W7ZI81_9BACT</name>
<dbReference type="SUPFAM" id="SSF46785">
    <property type="entry name" value="Winged helix' DNA-binding domain"/>
    <property type="match status" value="1"/>
</dbReference>
<keyword evidence="3" id="KW-0804">Transcription</keyword>
<dbReference type="Proteomes" id="UP000540989">
    <property type="component" value="Unassembled WGS sequence"/>
</dbReference>
<keyword evidence="6" id="KW-1185">Reference proteome</keyword>
<organism evidence="5 6">
    <name type="scientific">Granulicella aggregans</name>
    <dbReference type="NCBI Taxonomy" id="474949"/>
    <lineage>
        <taxon>Bacteria</taxon>
        <taxon>Pseudomonadati</taxon>
        <taxon>Acidobacteriota</taxon>
        <taxon>Terriglobia</taxon>
        <taxon>Terriglobales</taxon>
        <taxon>Acidobacteriaceae</taxon>
        <taxon>Granulicella</taxon>
    </lineage>
</organism>
<dbReference type="PROSITE" id="PS51118">
    <property type="entry name" value="HTH_HXLR"/>
    <property type="match status" value="1"/>
</dbReference>
<reference evidence="5 6" key="1">
    <citation type="submission" date="2020-08" db="EMBL/GenBank/DDBJ databases">
        <title>Genomic Encyclopedia of Type Strains, Phase IV (KMG-V): Genome sequencing to study the core and pangenomes of soil and plant-associated prokaryotes.</title>
        <authorList>
            <person name="Whitman W."/>
        </authorList>
    </citation>
    <scope>NUCLEOTIDE SEQUENCE [LARGE SCALE GENOMIC DNA]</scope>
    <source>
        <strain evidence="5 6">M8UP14</strain>
    </source>
</reference>
<evidence type="ECO:0000259" key="4">
    <source>
        <dbReference type="PROSITE" id="PS51118"/>
    </source>
</evidence>
<dbReference type="Pfam" id="PF01638">
    <property type="entry name" value="HxlR"/>
    <property type="match status" value="1"/>
</dbReference>
<comment type="caution">
    <text evidence="5">The sequence shown here is derived from an EMBL/GenBank/DDBJ whole genome shotgun (WGS) entry which is preliminary data.</text>
</comment>
<dbReference type="InterPro" id="IPR036388">
    <property type="entry name" value="WH-like_DNA-bd_sf"/>
</dbReference>
<evidence type="ECO:0000256" key="1">
    <source>
        <dbReference type="ARBA" id="ARBA00023015"/>
    </source>
</evidence>
<dbReference type="GO" id="GO:0003677">
    <property type="term" value="F:DNA binding"/>
    <property type="evidence" value="ECO:0007669"/>
    <property type="project" value="UniProtKB-KW"/>
</dbReference>
<dbReference type="PANTHER" id="PTHR33204">
    <property type="entry name" value="TRANSCRIPTIONAL REGULATOR, MARR FAMILY"/>
    <property type="match status" value="1"/>
</dbReference>
<proteinExistence type="predicted"/>
<keyword evidence="2 5" id="KW-0238">DNA-binding</keyword>
<gene>
    <name evidence="5" type="ORF">HDF16_005156</name>
</gene>
<sequence>MRMQTAEVTYEAKIVRGVELLQGMWTVQILCTLCERPARLSKLKWRIPAASKKALSASLRSLELKRLVLNHDLSTSVLHVEYELAGSVRESSTLC</sequence>
<accession>A0A7W7ZI81</accession>
<dbReference type="PANTHER" id="PTHR33204:SF29">
    <property type="entry name" value="TRANSCRIPTIONAL REGULATOR"/>
    <property type="match status" value="1"/>
</dbReference>
<evidence type="ECO:0000256" key="3">
    <source>
        <dbReference type="ARBA" id="ARBA00023163"/>
    </source>
</evidence>
<dbReference type="EMBL" id="JACHIP010000013">
    <property type="protein sequence ID" value="MBB5060420.1"/>
    <property type="molecule type" value="Genomic_DNA"/>
</dbReference>
<evidence type="ECO:0000256" key="2">
    <source>
        <dbReference type="ARBA" id="ARBA00023125"/>
    </source>
</evidence>
<evidence type="ECO:0000313" key="6">
    <source>
        <dbReference type="Proteomes" id="UP000540989"/>
    </source>
</evidence>
<feature type="domain" description="HTH hxlR-type" evidence="4">
    <location>
        <begin position="12"/>
        <end position="95"/>
    </location>
</feature>
<dbReference type="AlphaFoldDB" id="A0A7W7ZI81"/>
<protein>
    <submittedName>
        <fullName evidence="5">DNA-binding HxlR family transcriptional regulator</fullName>
    </submittedName>
</protein>
<keyword evidence="1" id="KW-0805">Transcription regulation</keyword>
<evidence type="ECO:0000313" key="5">
    <source>
        <dbReference type="EMBL" id="MBB5060420.1"/>
    </source>
</evidence>
<dbReference type="Gene3D" id="1.10.10.10">
    <property type="entry name" value="Winged helix-like DNA-binding domain superfamily/Winged helix DNA-binding domain"/>
    <property type="match status" value="1"/>
</dbReference>
<dbReference type="InterPro" id="IPR036390">
    <property type="entry name" value="WH_DNA-bd_sf"/>
</dbReference>
<dbReference type="InterPro" id="IPR002577">
    <property type="entry name" value="HTH_HxlR"/>
</dbReference>